<dbReference type="RefSeq" id="WP_155306085.1">
    <property type="nucleotide sequence ID" value="NZ_AP021875.1"/>
</dbReference>
<gene>
    <name evidence="1" type="ORF">DSCW_47430</name>
</gene>
<proteinExistence type="predicted"/>
<evidence type="ECO:0000313" key="2">
    <source>
        <dbReference type="Proteomes" id="UP000427769"/>
    </source>
</evidence>
<dbReference type="OrthoDB" id="3265333at2"/>
<protein>
    <recommendedName>
        <fullName evidence="3">SCP2 domain-containing protein</fullName>
    </recommendedName>
</protein>
<evidence type="ECO:0008006" key="3">
    <source>
        <dbReference type="Google" id="ProtNLM"/>
    </source>
</evidence>
<name>A0A5K7Z6A6_9BACT</name>
<dbReference type="EMBL" id="AP021875">
    <property type="protein sequence ID" value="BBO77326.1"/>
    <property type="molecule type" value="Genomic_DNA"/>
</dbReference>
<dbReference type="KEGG" id="dwd:DSCW_47430"/>
<dbReference type="AlphaFoldDB" id="A0A5K7Z6A6"/>
<dbReference type="Proteomes" id="UP000427769">
    <property type="component" value="Chromosome"/>
</dbReference>
<sequence>MTVDRDQMAARVFLRAVLPVMKVLLNEDPKTKARFAGVTARVAFTAPDNGDGDPAQAWIAFDRGDFTIGFDACNDADITFAFGSLAKMNAFFAGKPVVPKIRGWWRLGLLLKVVGLLMGLKILMPEADPKDPAKRRLKVKMTFYMITTALSQYNKGGDPEMVKWTSRQPERIYQITVDEDIAAYVRVKAGRSKAGRGTYKRRRPFVHMRFNGVEGAYPIVMNQVGMVDAVRQGLLTIDGSPEYAGNMGDFMVRIQDLIT</sequence>
<evidence type="ECO:0000313" key="1">
    <source>
        <dbReference type="EMBL" id="BBO77326.1"/>
    </source>
</evidence>
<reference evidence="1 2" key="1">
    <citation type="submission" date="2019-11" db="EMBL/GenBank/DDBJ databases">
        <title>Comparative genomics of hydrocarbon-degrading Desulfosarcina strains.</title>
        <authorList>
            <person name="Watanabe M."/>
            <person name="Kojima H."/>
            <person name="Fukui M."/>
        </authorList>
    </citation>
    <scope>NUCLEOTIDE SEQUENCE [LARGE SCALE GENOMIC DNA]</scope>
    <source>
        <strain evidence="1 2">PP31</strain>
    </source>
</reference>
<organism evidence="1 2">
    <name type="scientific">Desulfosarcina widdelii</name>
    <dbReference type="NCBI Taxonomy" id="947919"/>
    <lineage>
        <taxon>Bacteria</taxon>
        <taxon>Pseudomonadati</taxon>
        <taxon>Thermodesulfobacteriota</taxon>
        <taxon>Desulfobacteria</taxon>
        <taxon>Desulfobacterales</taxon>
        <taxon>Desulfosarcinaceae</taxon>
        <taxon>Desulfosarcina</taxon>
    </lineage>
</organism>
<keyword evidence="2" id="KW-1185">Reference proteome</keyword>
<accession>A0A5K7Z6A6</accession>